<evidence type="ECO:0000259" key="7">
    <source>
        <dbReference type="PROSITE" id="PS51462"/>
    </source>
</evidence>
<keyword evidence="4 6" id="KW-0378">Hydrolase</keyword>
<dbReference type="PROSITE" id="PS51462">
    <property type="entry name" value="NUDIX"/>
    <property type="match status" value="1"/>
</dbReference>
<keyword evidence="5" id="KW-0460">Magnesium</keyword>
<dbReference type="SUPFAM" id="SSF55811">
    <property type="entry name" value="Nudix"/>
    <property type="match status" value="1"/>
</dbReference>
<keyword evidence="3" id="KW-0479">Metal-binding</keyword>
<dbReference type="Gene3D" id="3.90.79.10">
    <property type="entry name" value="Nucleoside Triphosphate Pyrophosphohydrolase"/>
    <property type="match status" value="1"/>
</dbReference>
<evidence type="ECO:0000256" key="2">
    <source>
        <dbReference type="ARBA" id="ARBA00005582"/>
    </source>
</evidence>
<sequence length="157" mass="18286">MKTFNDYYNNKVNLSFEDHPFDSSPKHVWVICRYKGKWLLTKHLSRGLEFPGGKVEKNETADDAALREVNEETGAKVDQLYYIGQYCVESRYQSIVKNIYFATIKELTEQTSYFETAGPVLLEEIPTNIKHNETFSFIMKDDVLTYSLAYIKERLSS</sequence>
<dbReference type="InterPro" id="IPR020476">
    <property type="entry name" value="Nudix_hydrolase"/>
</dbReference>
<dbReference type="InterPro" id="IPR000086">
    <property type="entry name" value="NUDIX_hydrolase_dom"/>
</dbReference>
<feature type="domain" description="Nudix hydrolase" evidence="7">
    <location>
        <begin position="11"/>
        <end position="145"/>
    </location>
</feature>
<protein>
    <submittedName>
        <fullName evidence="8">RNA deprotection pyrophosphohydrolase</fullName>
    </submittedName>
</protein>
<evidence type="ECO:0000256" key="3">
    <source>
        <dbReference type="ARBA" id="ARBA00022723"/>
    </source>
</evidence>
<dbReference type="RefSeq" id="WP_390196665.1">
    <property type="nucleotide sequence ID" value="NZ_JBHSDV010000001.1"/>
</dbReference>
<evidence type="ECO:0000256" key="5">
    <source>
        <dbReference type="ARBA" id="ARBA00022842"/>
    </source>
</evidence>
<dbReference type="PROSITE" id="PS00893">
    <property type="entry name" value="NUDIX_BOX"/>
    <property type="match status" value="1"/>
</dbReference>
<evidence type="ECO:0000313" key="9">
    <source>
        <dbReference type="Proteomes" id="UP001595880"/>
    </source>
</evidence>
<dbReference type="InterPro" id="IPR014078">
    <property type="entry name" value="Nudix_YtkD"/>
</dbReference>
<dbReference type="PANTHER" id="PTHR43758:SF8">
    <property type="entry name" value="8-OXO-DGTP DIPHOSPHATASE YTKD-RELATED"/>
    <property type="match status" value="1"/>
</dbReference>
<dbReference type="CDD" id="cd04665">
    <property type="entry name" value="NUDIX_RppH"/>
    <property type="match status" value="1"/>
</dbReference>
<comment type="cofactor">
    <cofactor evidence="1">
        <name>Mg(2+)</name>
        <dbReference type="ChEBI" id="CHEBI:18420"/>
    </cofactor>
</comment>
<evidence type="ECO:0000256" key="4">
    <source>
        <dbReference type="ARBA" id="ARBA00022801"/>
    </source>
</evidence>
<comment type="caution">
    <text evidence="8">The sequence shown here is derived from an EMBL/GenBank/DDBJ whole genome shotgun (WGS) entry which is preliminary data.</text>
</comment>
<dbReference type="PANTHER" id="PTHR43758">
    <property type="entry name" value="7,8-DIHYDRO-8-OXOGUANINE TRIPHOSPHATASE"/>
    <property type="match status" value="1"/>
</dbReference>
<dbReference type="NCBIfam" id="TIGR02705">
    <property type="entry name" value="nudix_YtkD"/>
    <property type="match status" value="1"/>
</dbReference>
<proteinExistence type="inferred from homology"/>
<dbReference type="Proteomes" id="UP001595880">
    <property type="component" value="Unassembled WGS sequence"/>
</dbReference>
<organism evidence="8 9">
    <name type="scientific">Gracilibacillus marinus</name>
    <dbReference type="NCBI Taxonomy" id="630535"/>
    <lineage>
        <taxon>Bacteria</taxon>
        <taxon>Bacillati</taxon>
        <taxon>Bacillota</taxon>
        <taxon>Bacilli</taxon>
        <taxon>Bacillales</taxon>
        <taxon>Bacillaceae</taxon>
        <taxon>Gracilibacillus</taxon>
    </lineage>
</organism>
<comment type="similarity">
    <text evidence="2 6">Belongs to the Nudix hydrolase family.</text>
</comment>
<reference evidence="9" key="1">
    <citation type="journal article" date="2019" name="Int. J. Syst. Evol. Microbiol.">
        <title>The Global Catalogue of Microorganisms (GCM) 10K type strain sequencing project: providing services to taxonomists for standard genome sequencing and annotation.</title>
        <authorList>
            <consortium name="The Broad Institute Genomics Platform"/>
            <consortium name="The Broad Institute Genome Sequencing Center for Infectious Disease"/>
            <person name="Wu L."/>
            <person name="Ma J."/>
        </authorList>
    </citation>
    <scope>NUCLEOTIDE SEQUENCE [LARGE SCALE GENOMIC DNA]</scope>
    <source>
        <strain evidence="9">KACC 14058</strain>
    </source>
</reference>
<evidence type="ECO:0000256" key="1">
    <source>
        <dbReference type="ARBA" id="ARBA00001946"/>
    </source>
</evidence>
<dbReference type="InterPro" id="IPR015797">
    <property type="entry name" value="NUDIX_hydrolase-like_dom_sf"/>
</dbReference>
<name>A0ABV8VTE2_9BACI</name>
<gene>
    <name evidence="8" type="primary">ytkD</name>
    <name evidence="8" type="ORF">ACFOZ1_05145</name>
</gene>
<evidence type="ECO:0000313" key="8">
    <source>
        <dbReference type="EMBL" id="MFC4387192.1"/>
    </source>
</evidence>
<keyword evidence="9" id="KW-1185">Reference proteome</keyword>
<dbReference type="InterPro" id="IPR020084">
    <property type="entry name" value="NUDIX_hydrolase_CS"/>
</dbReference>
<evidence type="ECO:0000256" key="6">
    <source>
        <dbReference type="RuleBase" id="RU003476"/>
    </source>
</evidence>
<dbReference type="EMBL" id="JBHSDV010000001">
    <property type="protein sequence ID" value="MFC4387192.1"/>
    <property type="molecule type" value="Genomic_DNA"/>
</dbReference>
<dbReference type="PRINTS" id="PR00502">
    <property type="entry name" value="NUDIXFAMILY"/>
</dbReference>
<accession>A0ABV8VTE2</accession>
<dbReference type="Pfam" id="PF00293">
    <property type="entry name" value="NUDIX"/>
    <property type="match status" value="1"/>
</dbReference>